<dbReference type="EMBL" id="JASDAP010000001">
    <property type="protein sequence ID" value="KAK1906448.1"/>
    <property type="molecule type" value="Genomic_DNA"/>
</dbReference>
<keyword evidence="1" id="KW-0482">Metalloprotease</keyword>
<protein>
    <submittedName>
        <fullName evidence="1">A disintegrin and metalloproteinase with thrombospondin motifs 4</fullName>
    </submittedName>
</protein>
<name>A0AAD9CRD0_DISEL</name>
<organism evidence="1 2">
    <name type="scientific">Dissostichus eleginoides</name>
    <name type="common">Patagonian toothfish</name>
    <name type="synonym">Dissostichus amissus</name>
    <dbReference type="NCBI Taxonomy" id="100907"/>
    <lineage>
        <taxon>Eukaryota</taxon>
        <taxon>Metazoa</taxon>
        <taxon>Chordata</taxon>
        <taxon>Craniata</taxon>
        <taxon>Vertebrata</taxon>
        <taxon>Euteleostomi</taxon>
        <taxon>Actinopterygii</taxon>
        <taxon>Neopterygii</taxon>
        <taxon>Teleostei</taxon>
        <taxon>Neoteleostei</taxon>
        <taxon>Acanthomorphata</taxon>
        <taxon>Eupercaria</taxon>
        <taxon>Perciformes</taxon>
        <taxon>Notothenioidei</taxon>
        <taxon>Nototheniidae</taxon>
        <taxon>Dissostichus</taxon>
    </lineage>
</organism>
<dbReference type="Proteomes" id="UP001228049">
    <property type="component" value="Unassembled WGS sequence"/>
</dbReference>
<feature type="non-terminal residue" evidence="1">
    <location>
        <position position="83"/>
    </location>
</feature>
<keyword evidence="1" id="KW-0378">Hydrolase</keyword>
<comment type="caution">
    <text evidence="1">The sequence shown here is derived from an EMBL/GenBank/DDBJ whole genome shotgun (WGS) entry which is preliminary data.</text>
</comment>
<dbReference type="AlphaFoldDB" id="A0AAD9CRD0"/>
<feature type="non-terminal residue" evidence="1">
    <location>
        <position position="1"/>
    </location>
</feature>
<accession>A0AAD9CRD0</accession>
<evidence type="ECO:0000313" key="2">
    <source>
        <dbReference type="Proteomes" id="UP001228049"/>
    </source>
</evidence>
<keyword evidence="2" id="KW-1185">Reference proteome</keyword>
<dbReference type="GO" id="GO:0008237">
    <property type="term" value="F:metallopeptidase activity"/>
    <property type="evidence" value="ECO:0007669"/>
    <property type="project" value="UniProtKB-KW"/>
</dbReference>
<sequence length="83" mass="8905">CLMGNHVVTLPDSSLLKSAVDKNSPRPVMWKRFSSFSLSVALLMSCNIKLAVSESSQLSVSLVVLACRAAHLCLLDKTSSTLP</sequence>
<gene>
    <name evidence="1" type="ORF">KUDE01_008846</name>
</gene>
<proteinExistence type="predicted"/>
<keyword evidence="1" id="KW-0645">Protease</keyword>
<evidence type="ECO:0000313" key="1">
    <source>
        <dbReference type="EMBL" id="KAK1906448.1"/>
    </source>
</evidence>
<reference evidence="1" key="1">
    <citation type="submission" date="2023-04" db="EMBL/GenBank/DDBJ databases">
        <title>Chromosome-level genome of Chaenocephalus aceratus.</title>
        <authorList>
            <person name="Park H."/>
        </authorList>
    </citation>
    <scope>NUCLEOTIDE SEQUENCE</scope>
    <source>
        <strain evidence="1">DE</strain>
        <tissue evidence="1">Muscle</tissue>
    </source>
</reference>